<keyword evidence="3" id="KW-0949">S-adenosyl-L-methionine</keyword>
<evidence type="ECO:0000256" key="2">
    <source>
        <dbReference type="ARBA" id="ARBA00022679"/>
    </source>
</evidence>
<dbReference type="Pfam" id="PF00891">
    <property type="entry name" value="Methyltransf_2"/>
    <property type="match status" value="1"/>
</dbReference>
<dbReference type="PROSITE" id="PS51683">
    <property type="entry name" value="SAM_OMT_II"/>
    <property type="match status" value="1"/>
</dbReference>
<dbReference type="PANTHER" id="PTHR43712">
    <property type="entry name" value="PUTATIVE (AFU_ORTHOLOGUE AFUA_4G14580)-RELATED"/>
    <property type="match status" value="1"/>
</dbReference>
<keyword evidence="1" id="KW-0489">Methyltransferase</keyword>
<dbReference type="PANTHER" id="PTHR43712:SF5">
    <property type="entry name" value="O-METHYLTRANSFERASE ASQN-RELATED"/>
    <property type="match status" value="1"/>
</dbReference>
<dbReference type="Gene3D" id="1.10.10.10">
    <property type="entry name" value="Winged helix-like DNA-binding domain superfamily/Winged helix DNA-binding domain"/>
    <property type="match status" value="1"/>
</dbReference>
<dbReference type="GO" id="GO:0044550">
    <property type="term" value="P:secondary metabolite biosynthetic process"/>
    <property type="evidence" value="ECO:0007669"/>
    <property type="project" value="UniProtKB-ARBA"/>
</dbReference>
<dbReference type="SUPFAM" id="SSF46785">
    <property type="entry name" value="Winged helix' DNA-binding domain"/>
    <property type="match status" value="1"/>
</dbReference>
<reference evidence="7" key="1">
    <citation type="journal article" date="2017" name="Genome Biol.">
        <title>Comparative genomics reveals high biological diversity and specific adaptations in the industrially and medically important fungal genus Aspergillus.</title>
        <authorList>
            <person name="de Vries R.P."/>
            <person name="Riley R."/>
            <person name="Wiebenga A."/>
            <person name="Aguilar-Osorio G."/>
            <person name="Amillis S."/>
            <person name="Uchima C.A."/>
            <person name="Anderluh G."/>
            <person name="Asadollahi M."/>
            <person name="Askin M."/>
            <person name="Barry K."/>
            <person name="Battaglia E."/>
            <person name="Bayram O."/>
            <person name="Benocci T."/>
            <person name="Braus-Stromeyer S.A."/>
            <person name="Caldana C."/>
            <person name="Canovas D."/>
            <person name="Cerqueira G.C."/>
            <person name="Chen F."/>
            <person name="Chen W."/>
            <person name="Choi C."/>
            <person name="Clum A."/>
            <person name="Dos Santos R.A."/>
            <person name="Damasio A.R."/>
            <person name="Diallinas G."/>
            <person name="Emri T."/>
            <person name="Fekete E."/>
            <person name="Flipphi M."/>
            <person name="Freyberg S."/>
            <person name="Gallo A."/>
            <person name="Gournas C."/>
            <person name="Habgood R."/>
            <person name="Hainaut M."/>
            <person name="Harispe M.L."/>
            <person name="Henrissat B."/>
            <person name="Hilden K.S."/>
            <person name="Hope R."/>
            <person name="Hossain A."/>
            <person name="Karabika E."/>
            <person name="Karaffa L."/>
            <person name="Karanyi Z."/>
            <person name="Krasevec N."/>
            <person name="Kuo A."/>
            <person name="Kusch H."/>
            <person name="LaButti K."/>
            <person name="Lagendijk E.L."/>
            <person name="Lapidus A."/>
            <person name="Levasseur A."/>
            <person name="Lindquist E."/>
            <person name="Lipzen A."/>
            <person name="Logrieco A.F."/>
            <person name="MacCabe A."/>
            <person name="Maekelae M.R."/>
            <person name="Malavazi I."/>
            <person name="Melin P."/>
            <person name="Meyer V."/>
            <person name="Mielnichuk N."/>
            <person name="Miskei M."/>
            <person name="Molnar A.P."/>
            <person name="Mule G."/>
            <person name="Ngan C.Y."/>
            <person name="Orejas M."/>
            <person name="Orosz E."/>
            <person name="Ouedraogo J.P."/>
            <person name="Overkamp K.M."/>
            <person name="Park H.-S."/>
            <person name="Perrone G."/>
            <person name="Piumi F."/>
            <person name="Punt P.J."/>
            <person name="Ram A.F."/>
            <person name="Ramon A."/>
            <person name="Rauscher S."/>
            <person name="Record E."/>
            <person name="Riano-Pachon D.M."/>
            <person name="Robert V."/>
            <person name="Roehrig J."/>
            <person name="Ruller R."/>
            <person name="Salamov A."/>
            <person name="Salih N.S."/>
            <person name="Samson R.A."/>
            <person name="Sandor E."/>
            <person name="Sanguinetti M."/>
            <person name="Schuetze T."/>
            <person name="Sepcic K."/>
            <person name="Shelest E."/>
            <person name="Sherlock G."/>
            <person name="Sophianopoulou V."/>
            <person name="Squina F.M."/>
            <person name="Sun H."/>
            <person name="Susca A."/>
            <person name="Todd R.B."/>
            <person name="Tsang A."/>
            <person name="Unkles S.E."/>
            <person name="van de Wiele N."/>
            <person name="van Rossen-Uffink D."/>
            <person name="Oliveira J.V."/>
            <person name="Vesth T.C."/>
            <person name="Visser J."/>
            <person name="Yu J.-H."/>
            <person name="Zhou M."/>
            <person name="Andersen M.R."/>
            <person name="Archer D.B."/>
            <person name="Baker S.E."/>
            <person name="Benoit I."/>
            <person name="Brakhage A.A."/>
            <person name="Braus G.H."/>
            <person name="Fischer R."/>
            <person name="Frisvad J.C."/>
            <person name="Goldman G.H."/>
            <person name="Houbraken J."/>
            <person name="Oakley B."/>
            <person name="Pocsi I."/>
            <person name="Scazzocchio C."/>
            <person name="Seiboth B."/>
            <person name="vanKuyk P.A."/>
            <person name="Wortman J."/>
            <person name="Dyer P.S."/>
            <person name="Grigoriev I.V."/>
        </authorList>
    </citation>
    <scope>NUCLEOTIDE SEQUENCE [LARGE SCALE GENOMIC DNA]</scope>
    <source>
        <strain evidence="7">CBS 101740 / IMI 381727 / IBT 21946</strain>
    </source>
</reference>
<dbReference type="RefSeq" id="XP_067474770.1">
    <property type="nucleotide sequence ID" value="XM_067625882.1"/>
</dbReference>
<keyword evidence="2" id="KW-0808">Transferase</keyword>
<dbReference type="InterPro" id="IPR036388">
    <property type="entry name" value="WH-like_DNA-bd_sf"/>
</dbReference>
<dbReference type="Proteomes" id="UP000184499">
    <property type="component" value="Unassembled WGS sequence"/>
</dbReference>
<dbReference type="InterPro" id="IPR036390">
    <property type="entry name" value="WH_DNA-bd_sf"/>
</dbReference>
<dbReference type="GeneID" id="93578370"/>
<dbReference type="OrthoDB" id="1606438at2759"/>
<evidence type="ECO:0000256" key="4">
    <source>
        <dbReference type="ARBA" id="ARBA00038277"/>
    </source>
</evidence>
<evidence type="ECO:0000259" key="5">
    <source>
        <dbReference type="Pfam" id="PF00891"/>
    </source>
</evidence>
<dbReference type="VEuPathDB" id="FungiDB:ASPBRDRAFT_47586"/>
<proteinExistence type="inferred from homology"/>
<dbReference type="SUPFAM" id="SSF53335">
    <property type="entry name" value="S-adenosyl-L-methionine-dependent methyltransferases"/>
    <property type="match status" value="1"/>
</dbReference>
<dbReference type="AlphaFoldDB" id="A0A1L9U783"/>
<organism evidence="6 7">
    <name type="scientific">Aspergillus brasiliensis (strain CBS 101740 / IMI 381727 / IBT 21946)</name>
    <dbReference type="NCBI Taxonomy" id="767769"/>
    <lineage>
        <taxon>Eukaryota</taxon>
        <taxon>Fungi</taxon>
        <taxon>Dikarya</taxon>
        <taxon>Ascomycota</taxon>
        <taxon>Pezizomycotina</taxon>
        <taxon>Eurotiomycetes</taxon>
        <taxon>Eurotiomycetidae</taxon>
        <taxon>Eurotiales</taxon>
        <taxon>Aspergillaceae</taxon>
        <taxon>Aspergillus</taxon>
        <taxon>Aspergillus subgen. Circumdati</taxon>
    </lineage>
</organism>
<dbReference type="InterPro" id="IPR029063">
    <property type="entry name" value="SAM-dependent_MTases_sf"/>
</dbReference>
<dbReference type="GO" id="GO:0032259">
    <property type="term" value="P:methylation"/>
    <property type="evidence" value="ECO:0007669"/>
    <property type="project" value="UniProtKB-KW"/>
</dbReference>
<evidence type="ECO:0000256" key="1">
    <source>
        <dbReference type="ARBA" id="ARBA00022603"/>
    </source>
</evidence>
<dbReference type="EMBL" id="KV878693">
    <property type="protein sequence ID" value="OJJ67521.1"/>
    <property type="molecule type" value="Genomic_DNA"/>
</dbReference>
<evidence type="ECO:0000313" key="7">
    <source>
        <dbReference type="Proteomes" id="UP000184499"/>
    </source>
</evidence>
<evidence type="ECO:0000256" key="3">
    <source>
        <dbReference type="ARBA" id="ARBA00022691"/>
    </source>
</evidence>
<comment type="similarity">
    <text evidence="4">Belongs to the class I-like SAM-binding methyltransferase superfamily. Cation-independent O-methyltransferase family.</text>
</comment>
<sequence length="423" mass="46160">MSSLQSLTAILSENSKVLAQELGVFNLDSYTFEDENSPTELPLLSAEGCHAKSEVIAAAEKILRLARGPLGHLQNYASTGVEIGTIRTLAKLEIPSMIPLGGSKTYAELASQSKVSVEVLKRLICFANTCGFFLIDDKGNVRHNSMSSIFVRDQQAAGGASWTMEVYSKASPQMYESLQLSPSGEDPAACAISLAYQTGNFRPTLWEINAQNPTLDRQFHELMAASCASSMESIEHVVNGYDWKDINSLVDVGGSIGHTSLALTARYPHLRCIVQDVKTAISHAVPTDRVTFMEHDFFEPQNVVADAYFYRFILHDWSDEDSKRILSAAVAGLPKGSRLIIMDMVTPEPGTGPWFMEKYIRTLDVAMYALLAGKERSLEEFKSLVAAVAPGLQFESCSCPPGSALSVMTWRNEDDCATCAGGM</sequence>
<dbReference type="InterPro" id="IPR016461">
    <property type="entry name" value="COMT-like"/>
</dbReference>
<evidence type="ECO:0000313" key="6">
    <source>
        <dbReference type="EMBL" id="OJJ67521.1"/>
    </source>
</evidence>
<accession>A0A1L9U783</accession>
<keyword evidence="7" id="KW-1185">Reference proteome</keyword>
<protein>
    <recommendedName>
        <fullName evidence="5">O-methyltransferase C-terminal domain-containing protein</fullName>
    </recommendedName>
</protein>
<feature type="domain" description="O-methyltransferase C-terminal" evidence="5">
    <location>
        <begin position="204"/>
        <end position="386"/>
    </location>
</feature>
<dbReference type="InterPro" id="IPR001077">
    <property type="entry name" value="COMT_C"/>
</dbReference>
<dbReference type="GO" id="GO:0008171">
    <property type="term" value="F:O-methyltransferase activity"/>
    <property type="evidence" value="ECO:0007669"/>
    <property type="project" value="InterPro"/>
</dbReference>
<name>A0A1L9U783_ASPBC</name>
<dbReference type="OMA" id="RRSDIGM"/>
<dbReference type="Gene3D" id="3.40.50.150">
    <property type="entry name" value="Vaccinia Virus protein VP39"/>
    <property type="match status" value="1"/>
</dbReference>
<gene>
    <name evidence="6" type="ORF">ASPBRDRAFT_47586</name>
</gene>